<reference evidence="13 14" key="1">
    <citation type="submission" date="2020-07" db="EMBL/GenBank/DDBJ databases">
        <title>isolation of Luteimonas sp. SJ-16.</title>
        <authorList>
            <person name="Huang X.-X."/>
            <person name="Xu L."/>
            <person name="Sun J.-Q."/>
        </authorList>
    </citation>
    <scope>NUCLEOTIDE SEQUENCE [LARGE SCALE GENOMIC DNA]</scope>
    <source>
        <strain evidence="13 14">SJ-16</strain>
    </source>
</reference>
<dbReference type="PANTHER" id="PTHR33446:SF2">
    <property type="entry name" value="PROTEIN TONB"/>
    <property type="match status" value="1"/>
</dbReference>
<keyword evidence="3" id="KW-0813">Transport</keyword>
<protein>
    <submittedName>
        <fullName evidence="13">Energy transducer TonB</fullName>
    </submittedName>
</protein>
<keyword evidence="7" id="KW-0653">Protein transport</keyword>
<evidence type="ECO:0000256" key="5">
    <source>
        <dbReference type="ARBA" id="ARBA00022519"/>
    </source>
</evidence>
<dbReference type="GO" id="GO:0055085">
    <property type="term" value="P:transmembrane transport"/>
    <property type="evidence" value="ECO:0007669"/>
    <property type="project" value="InterPro"/>
</dbReference>
<evidence type="ECO:0000256" key="11">
    <source>
        <dbReference type="SAM" id="Phobius"/>
    </source>
</evidence>
<dbReference type="Pfam" id="PF03544">
    <property type="entry name" value="TonB_C"/>
    <property type="match status" value="1"/>
</dbReference>
<dbReference type="EMBL" id="JACCJZ010000017">
    <property type="protein sequence ID" value="NYZ63323.1"/>
    <property type="molecule type" value="Genomic_DNA"/>
</dbReference>
<evidence type="ECO:0000256" key="3">
    <source>
        <dbReference type="ARBA" id="ARBA00022448"/>
    </source>
</evidence>
<evidence type="ECO:0000256" key="2">
    <source>
        <dbReference type="ARBA" id="ARBA00006555"/>
    </source>
</evidence>
<evidence type="ECO:0000256" key="9">
    <source>
        <dbReference type="ARBA" id="ARBA00023136"/>
    </source>
</evidence>
<evidence type="ECO:0000313" key="14">
    <source>
        <dbReference type="Proteomes" id="UP000589896"/>
    </source>
</evidence>
<feature type="domain" description="TonB C-terminal" evidence="12">
    <location>
        <begin position="117"/>
        <end position="213"/>
    </location>
</feature>
<evidence type="ECO:0000256" key="6">
    <source>
        <dbReference type="ARBA" id="ARBA00022692"/>
    </source>
</evidence>
<feature type="transmembrane region" description="Helical" evidence="11">
    <location>
        <begin position="20"/>
        <end position="40"/>
    </location>
</feature>
<dbReference type="InterPro" id="IPR051045">
    <property type="entry name" value="TonB-dependent_transducer"/>
</dbReference>
<dbReference type="RefSeq" id="WP_180545520.1">
    <property type="nucleotide sequence ID" value="NZ_JACCJZ010000017.1"/>
</dbReference>
<name>A0A7Z0U0I6_9GAMM</name>
<keyword evidence="6 11" id="KW-0812">Transmembrane</keyword>
<keyword evidence="5" id="KW-0997">Cell inner membrane</keyword>
<dbReference type="NCBIfam" id="TIGR01352">
    <property type="entry name" value="tonB_Cterm"/>
    <property type="match status" value="1"/>
</dbReference>
<comment type="subcellular location">
    <subcellularLocation>
        <location evidence="1">Cell inner membrane</location>
        <topology evidence="1">Single-pass membrane protein</topology>
        <orientation evidence="1">Periplasmic side</orientation>
    </subcellularLocation>
</comment>
<accession>A0A7Z0U0I6</accession>
<dbReference type="InterPro" id="IPR037682">
    <property type="entry name" value="TonB_C"/>
</dbReference>
<evidence type="ECO:0000256" key="4">
    <source>
        <dbReference type="ARBA" id="ARBA00022475"/>
    </source>
</evidence>
<evidence type="ECO:0000313" key="13">
    <source>
        <dbReference type="EMBL" id="NYZ63323.1"/>
    </source>
</evidence>
<dbReference type="SUPFAM" id="SSF74653">
    <property type="entry name" value="TolA/TonB C-terminal domain"/>
    <property type="match status" value="1"/>
</dbReference>
<keyword evidence="14" id="KW-1185">Reference proteome</keyword>
<keyword evidence="8 11" id="KW-1133">Transmembrane helix</keyword>
<keyword evidence="9 11" id="KW-0472">Membrane</keyword>
<dbReference type="AlphaFoldDB" id="A0A7Z0U0I6"/>
<dbReference type="InterPro" id="IPR006260">
    <property type="entry name" value="TonB/TolA_C"/>
</dbReference>
<dbReference type="PANTHER" id="PTHR33446">
    <property type="entry name" value="PROTEIN TONB-RELATED"/>
    <property type="match status" value="1"/>
</dbReference>
<feature type="compositionally biased region" description="Low complexity" evidence="10">
    <location>
        <begin position="104"/>
        <end position="124"/>
    </location>
</feature>
<evidence type="ECO:0000256" key="7">
    <source>
        <dbReference type="ARBA" id="ARBA00022927"/>
    </source>
</evidence>
<comment type="similarity">
    <text evidence="2">Belongs to the TonB family.</text>
</comment>
<dbReference type="GO" id="GO:0015031">
    <property type="term" value="P:protein transport"/>
    <property type="evidence" value="ECO:0007669"/>
    <property type="project" value="UniProtKB-KW"/>
</dbReference>
<evidence type="ECO:0000256" key="8">
    <source>
        <dbReference type="ARBA" id="ARBA00022989"/>
    </source>
</evidence>
<dbReference type="GO" id="GO:0098797">
    <property type="term" value="C:plasma membrane protein complex"/>
    <property type="evidence" value="ECO:0007669"/>
    <property type="project" value="TreeGrafter"/>
</dbReference>
<comment type="caution">
    <text evidence="13">The sequence shown here is derived from an EMBL/GenBank/DDBJ whole genome shotgun (WGS) entry which is preliminary data.</text>
</comment>
<evidence type="ECO:0000256" key="1">
    <source>
        <dbReference type="ARBA" id="ARBA00004383"/>
    </source>
</evidence>
<feature type="region of interest" description="Disordered" evidence="10">
    <location>
        <begin position="47"/>
        <end position="135"/>
    </location>
</feature>
<gene>
    <name evidence="13" type="ORF">H0E82_11175</name>
</gene>
<dbReference type="PROSITE" id="PS52015">
    <property type="entry name" value="TONB_CTD"/>
    <property type="match status" value="1"/>
</dbReference>
<evidence type="ECO:0000256" key="10">
    <source>
        <dbReference type="SAM" id="MobiDB-lite"/>
    </source>
</evidence>
<dbReference type="Proteomes" id="UP000589896">
    <property type="component" value="Unassembled WGS sequence"/>
</dbReference>
<feature type="compositionally biased region" description="Pro residues" evidence="10">
    <location>
        <begin position="83"/>
        <end position="103"/>
    </location>
</feature>
<dbReference type="Gene3D" id="3.30.1150.10">
    <property type="match status" value="1"/>
</dbReference>
<keyword evidence="4" id="KW-1003">Cell membrane</keyword>
<organism evidence="13 14">
    <name type="scientific">Luteimonas deserti</name>
    <dbReference type="NCBI Taxonomy" id="2752306"/>
    <lineage>
        <taxon>Bacteria</taxon>
        <taxon>Pseudomonadati</taxon>
        <taxon>Pseudomonadota</taxon>
        <taxon>Gammaproteobacteria</taxon>
        <taxon>Lysobacterales</taxon>
        <taxon>Lysobacteraceae</taxon>
        <taxon>Luteimonas</taxon>
    </lineage>
</organism>
<proteinExistence type="inferred from homology"/>
<evidence type="ECO:0000259" key="12">
    <source>
        <dbReference type="PROSITE" id="PS52015"/>
    </source>
</evidence>
<sequence>MPALVSRLQRTARALAPGPRAWWLIAGAGVTGVLLCLLLLSGRRAAAPEDSMQPLARTSAGEGAPLPTPLPAADMEANGIAFPPAPPAPPPRSPAPAPAPRSAPPLTDAATPAAAGADARAPRPVSTPAPDYPRAALRRGESGEVLLRVHVGVDGRTRGVDVVRSSGSARLDRAAVAAVRRWRFEPAMRNGSAVEGEVQVPVEFAPAGPSGAP</sequence>
<dbReference type="GO" id="GO:0031992">
    <property type="term" value="F:energy transducer activity"/>
    <property type="evidence" value="ECO:0007669"/>
    <property type="project" value="TreeGrafter"/>
</dbReference>